<evidence type="ECO:0000256" key="1">
    <source>
        <dbReference type="SAM" id="MobiDB-lite"/>
    </source>
</evidence>
<dbReference type="AGR" id="MGI:2181434"/>
<evidence type="ECO:0000313" key="4">
    <source>
        <dbReference type="Proteomes" id="UP000000589"/>
    </source>
</evidence>
<feature type="compositionally biased region" description="Basic and acidic residues" evidence="1">
    <location>
        <begin position="268"/>
        <end position="278"/>
    </location>
</feature>
<dbReference type="HOGENOM" id="CLU_012048_2_0_1"/>
<evidence type="ECO:0000313" key="2">
    <source>
        <dbReference type="Ensembl" id="ENSMUSP00000037862.6"/>
    </source>
</evidence>
<dbReference type="PeptideAtlas" id="F8WIN6"/>
<dbReference type="AlphaFoldDB" id="F8WIN6"/>
<reference evidence="2 4" key="1">
    <citation type="journal article" date="2009" name="PLoS Biol.">
        <title>Lineage-specific biology revealed by a finished genome assembly of the mouse.</title>
        <authorList>
            <consortium name="Mouse Genome Sequencing Consortium"/>
            <person name="Church D.M."/>
            <person name="Goodstadt L."/>
            <person name="Hillier L.W."/>
            <person name="Zody M.C."/>
            <person name="Goldstein S."/>
            <person name="She X."/>
            <person name="Bult C.J."/>
            <person name="Agarwala R."/>
            <person name="Cherry J.L."/>
            <person name="DiCuccio M."/>
            <person name="Hlavina W."/>
            <person name="Kapustin Y."/>
            <person name="Meric P."/>
            <person name="Maglott D."/>
            <person name="Birtle Z."/>
            <person name="Marques A.C."/>
            <person name="Graves T."/>
            <person name="Zhou S."/>
            <person name="Teague B."/>
            <person name="Potamousis K."/>
            <person name="Churas C."/>
            <person name="Place M."/>
            <person name="Herschleb J."/>
            <person name="Runnheim R."/>
            <person name="Forrest D."/>
            <person name="Amos-Landgraf J."/>
            <person name="Schwartz D.C."/>
            <person name="Cheng Z."/>
            <person name="Lindblad-Toh K."/>
            <person name="Eichler E.E."/>
            <person name="Ponting C.P."/>
        </authorList>
    </citation>
    <scope>NUCLEOTIDE SEQUENCE [LARGE SCALE GENOMIC DNA]</scope>
    <source>
        <strain evidence="2 4">C57BL/6J</strain>
    </source>
</reference>
<sequence>MAEAEFKDHSTAMDSEPSSGTSVSTTASSTTTTTITTSSSRMQQPQISVYSGSDRHAVQVIQQALHRPPSSAAQYLQQMYAAQQQHLMLHTAALQQQHLSSSQLQSLAAVQASLSSGRPSTSPTGSVTQQSSMSQTSILSASPAPAQLMNRSQTSSSTSGSITQQTMLLGSTSPTLTASQAQMYLRAQMLIFTPATTVAAVQSDIPVVSSSPSPSCQSAAAQVQNLTLRSQKLGVLSSSQNGSPKSAGQTQSLTICHNKTTVTSSKISQRDPSPESKKGGSPGLESRSTAVTRTSSIHQLIAPASYSPIQPHSLIKHQQIPLHSPPPKVSHHQLLLQQQQQQIQPITLQSPSQDPPPSQHCIPLPNHGLSPAPSNAQPQHCSPVQSHPPPLTVSPNQAQSAQQSVVVSPPPPHSPSQSPTIIIHPQALIQPHPLVSSALQTGPNLQQAAADQVQSTAQLNLPSHLPLPASPVVHIGPVQQSALVSPGQQMVSPTSHQQYSALQSSPIPIATPPQMSASPPAQLPPLPLQSMQSLQVQPEILSQGQVLVQNALVSEEELPAAEALVQLPFQTLPPPQTVAVNLQVQPPAPVDPPVS</sequence>
<accession>F8WIN6</accession>
<evidence type="ECO:0007829" key="7">
    <source>
        <dbReference type="PubMed" id="21183079"/>
    </source>
</evidence>
<feature type="compositionally biased region" description="Low complexity" evidence="1">
    <location>
        <begin position="18"/>
        <end position="40"/>
    </location>
</feature>
<dbReference type="GeneTree" id="ENSGT00940000154964"/>
<dbReference type="Proteomes" id="UP000000589">
    <property type="component" value="Chromosome 3"/>
</dbReference>
<dbReference type="Ensembl" id="ENSMUST00000046624.12">
    <property type="protein sequence ID" value="ENSMUSP00000037862.6"/>
    <property type="gene ID" value="ENSMUSG00000037652.16"/>
</dbReference>
<feature type="compositionally biased region" description="Low complexity" evidence="1">
    <location>
        <begin position="393"/>
        <end position="407"/>
    </location>
</feature>
<reference evidence="2 4" key="3">
    <citation type="journal article" date="2011" name="PLoS Biol.">
        <title>Modernizing reference genome assemblies.</title>
        <authorList>
            <person name="Church D.M."/>
            <person name="Schneider V.A."/>
            <person name="Graves T."/>
            <person name="Auger K."/>
            <person name="Cunningham F."/>
            <person name="Bouk N."/>
            <person name="Chen H.C."/>
            <person name="Agarwala R."/>
            <person name="McLaren W.M."/>
            <person name="Ritchie G.R."/>
            <person name="Albracht D."/>
            <person name="Kremitzki M."/>
            <person name="Rock S."/>
            <person name="Kotkiewicz H."/>
            <person name="Kremitzki C."/>
            <person name="Wollam A."/>
            <person name="Trani L."/>
            <person name="Fulton L."/>
            <person name="Fulton R."/>
            <person name="Matthews L."/>
            <person name="Whitehead S."/>
            <person name="Chow W."/>
            <person name="Torrance J."/>
            <person name="Dunn M."/>
            <person name="Harden G."/>
            <person name="Threadgold G."/>
            <person name="Wood J."/>
            <person name="Collins J."/>
            <person name="Heath P."/>
            <person name="Griffiths G."/>
            <person name="Pelan S."/>
            <person name="Grafham D."/>
            <person name="Eichler E.E."/>
            <person name="Weinstock G."/>
            <person name="Mardis E.R."/>
            <person name="Wilson R.K."/>
            <person name="Howe K."/>
            <person name="Flicek P."/>
            <person name="Hubbard T."/>
        </authorList>
    </citation>
    <scope>NUCLEOTIDE SEQUENCE [LARGE SCALE GENOMIC DNA]</scope>
    <source>
        <strain evidence="2 4">C57BL/6J</strain>
    </source>
</reference>
<dbReference type="Antibodypedia" id="33708">
    <property type="antibodies" value="111 antibodies from 24 providers"/>
</dbReference>
<feature type="compositionally biased region" description="Polar residues" evidence="1">
    <location>
        <begin position="372"/>
        <end position="385"/>
    </location>
</feature>
<dbReference type="SMR" id="F8WIN6"/>
<feature type="compositionally biased region" description="Polar residues" evidence="1">
    <location>
        <begin position="236"/>
        <end position="267"/>
    </location>
</feature>
<dbReference type="jPOST" id="F8WIN6"/>
<feature type="region of interest" description="Disordered" evidence="1">
    <location>
        <begin position="114"/>
        <end position="139"/>
    </location>
</feature>
<dbReference type="ExpressionAtlas" id="F8WIN6">
    <property type="expression patterns" value="baseline and differential"/>
</dbReference>
<dbReference type="VEuPathDB" id="HostDB:ENSMUSG00000037652"/>
<feature type="region of interest" description="Disordered" evidence="1">
    <location>
        <begin position="236"/>
        <end position="292"/>
    </location>
</feature>
<feature type="region of interest" description="Disordered" evidence="1">
    <location>
        <begin position="319"/>
        <end position="419"/>
    </location>
</feature>
<evidence type="ECO:0007829" key="6">
    <source>
        <dbReference type="ProteomicsDB" id="F8WIN6"/>
    </source>
</evidence>
<feature type="region of interest" description="Disordered" evidence="1">
    <location>
        <begin position="1"/>
        <end position="45"/>
    </location>
</feature>
<evidence type="ECO:0007829" key="5">
    <source>
        <dbReference type="PeptideAtlas" id="F8WIN6"/>
    </source>
</evidence>
<keyword evidence="4" id="KW-1185">Reference proteome</keyword>
<reference evidence="7" key="2">
    <citation type="journal article" date="2010" name="Cell">
        <title>A tissue-specific atlas of mouse protein phosphorylation and expression.</title>
        <authorList>
            <person name="Huttlin E.L."/>
            <person name="Jedrychowski M.P."/>
            <person name="Elias J.E."/>
            <person name="Goswami T."/>
            <person name="Rad R."/>
            <person name="Beausoleil S.A."/>
            <person name="Villen J."/>
            <person name="Haas W."/>
            <person name="Sowa M.E."/>
            <person name="Gygi S.P."/>
        </authorList>
    </citation>
    <scope>IDENTIFICATION BY MASS SPECTROMETRY [LARGE SCALE ANALYSIS]</scope>
</reference>
<dbReference type="Bgee" id="ENSMUSG00000037652">
    <property type="expression patterns" value="Expressed in otolith organ and 227 other cell types or tissues"/>
</dbReference>
<feature type="compositionally biased region" description="Basic and acidic residues" evidence="1">
    <location>
        <begin position="1"/>
        <end position="11"/>
    </location>
</feature>
<dbReference type="MGI" id="MGI:2181434">
    <property type="gene designation" value="Phc3"/>
</dbReference>
<proteinExistence type="evidence at protein level"/>
<organism evidence="2 4">
    <name type="scientific">Mus musculus</name>
    <name type="common">Mouse</name>
    <dbReference type="NCBI Taxonomy" id="10090"/>
    <lineage>
        <taxon>Eukaryota</taxon>
        <taxon>Metazoa</taxon>
        <taxon>Chordata</taxon>
        <taxon>Craniata</taxon>
        <taxon>Vertebrata</taxon>
        <taxon>Euteleostomi</taxon>
        <taxon>Mammalia</taxon>
        <taxon>Eutheria</taxon>
        <taxon>Euarchontoglires</taxon>
        <taxon>Glires</taxon>
        <taxon>Rodentia</taxon>
        <taxon>Myomorpha</taxon>
        <taxon>Muroidea</taxon>
        <taxon>Muridae</taxon>
        <taxon>Murinae</taxon>
        <taxon>Mus</taxon>
        <taxon>Mus</taxon>
    </lineage>
</organism>
<name>F8WIN6_MOUSE</name>
<gene>
    <name evidence="2 3" type="primary">Phc3</name>
</gene>
<keyword evidence="5 6" id="KW-1267">Proteomics identification</keyword>
<dbReference type="ProteomicsDB" id="366084"/>
<evidence type="ECO:0000313" key="3">
    <source>
        <dbReference type="MGI" id="MGI:2181434"/>
    </source>
</evidence>
<protein>
    <submittedName>
        <fullName evidence="2">Polyhomeotic 3</fullName>
    </submittedName>
</protein>
<feature type="compositionally biased region" description="Low complexity" evidence="1">
    <location>
        <begin position="333"/>
        <end position="352"/>
    </location>
</feature>
<reference evidence="2" key="4">
    <citation type="submission" date="2025-08" db="UniProtKB">
        <authorList>
            <consortium name="Ensembl"/>
        </authorList>
    </citation>
    <scope>IDENTIFICATION</scope>
    <source>
        <strain evidence="2">C57BL/6J</strain>
    </source>
</reference>
<reference evidence="2" key="5">
    <citation type="submission" date="2025-09" db="UniProtKB">
        <authorList>
            <consortium name="Ensembl"/>
        </authorList>
    </citation>
    <scope>IDENTIFICATION</scope>
    <source>
        <strain evidence="2">C57BL/6J</strain>
    </source>
</reference>